<dbReference type="AlphaFoldDB" id="A0A8I5NLQ0"/>
<dbReference type="Proteomes" id="UP000028761">
    <property type="component" value="Chromosome 6"/>
</dbReference>
<organism evidence="1 2">
    <name type="scientific">Papio anubis</name>
    <name type="common">Olive baboon</name>
    <dbReference type="NCBI Taxonomy" id="9555"/>
    <lineage>
        <taxon>Eukaryota</taxon>
        <taxon>Metazoa</taxon>
        <taxon>Chordata</taxon>
        <taxon>Craniata</taxon>
        <taxon>Vertebrata</taxon>
        <taxon>Euteleostomi</taxon>
        <taxon>Mammalia</taxon>
        <taxon>Eutheria</taxon>
        <taxon>Euarchontoglires</taxon>
        <taxon>Primates</taxon>
        <taxon>Haplorrhini</taxon>
        <taxon>Catarrhini</taxon>
        <taxon>Cercopithecidae</taxon>
        <taxon>Cercopithecinae</taxon>
        <taxon>Papio</taxon>
    </lineage>
</organism>
<evidence type="ECO:0000313" key="2">
    <source>
        <dbReference type="Proteomes" id="UP000028761"/>
    </source>
</evidence>
<proteinExistence type="predicted"/>
<accession>A0A8I5NLQ0</accession>
<reference evidence="1" key="2">
    <citation type="submission" date="2025-08" db="UniProtKB">
        <authorList>
            <consortium name="Ensembl"/>
        </authorList>
    </citation>
    <scope>IDENTIFICATION</scope>
</reference>
<keyword evidence="2" id="KW-1185">Reference proteome</keyword>
<dbReference type="PANTHER" id="PTHR46254">
    <property type="entry name" value="PROTEIN GVQW1-RELATED"/>
    <property type="match status" value="1"/>
</dbReference>
<dbReference type="Ensembl" id="ENSPANT00000067903.1">
    <property type="protein sequence ID" value="ENSPANP00000059112.1"/>
    <property type="gene ID" value="ENSPANG00000050946.1"/>
</dbReference>
<protein>
    <submittedName>
        <fullName evidence="1">Uncharacterized protein</fullName>
    </submittedName>
</protein>
<evidence type="ECO:0000313" key="1">
    <source>
        <dbReference type="Ensembl" id="ENSPANP00000059112.1"/>
    </source>
</evidence>
<dbReference type="GeneTree" id="ENSGT00940000161627"/>
<sequence length="108" mass="12435">MLLQRDQSTTAQQRYRSEAQKCNRHSSCLRQEHGILPRVTEDGTAWGQSGITWRMAESRTVTQAGVQWPDLGSLQPPPLGLKRFSCLSFLSSWDYRHLPPRPANFLYF</sequence>
<name>A0A8I5NLQ0_PAPAN</name>
<dbReference type="PANTHER" id="PTHR46254:SF7">
    <property type="entry name" value="PI4-KINASE N-TERMINAL DOMAIN-CONTAINING PROTEIN"/>
    <property type="match status" value="1"/>
</dbReference>
<reference evidence="1" key="3">
    <citation type="submission" date="2025-09" db="UniProtKB">
        <authorList>
            <consortium name="Ensembl"/>
        </authorList>
    </citation>
    <scope>IDENTIFICATION</scope>
</reference>
<reference evidence="1 2" key="1">
    <citation type="submission" date="2012-03" db="EMBL/GenBank/DDBJ databases">
        <title>Whole Genome Assembly of Papio anubis.</title>
        <authorList>
            <person name="Liu Y.L."/>
            <person name="Abraham K.A."/>
            <person name="Akbar H.A."/>
            <person name="Ali S.A."/>
            <person name="Anosike U.A."/>
            <person name="Aqrawi P.A."/>
            <person name="Arias F.A."/>
            <person name="Attaway T.A."/>
            <person name="Awwad R.A."/>
            <person name="Babu C.B."/>
            <person name="Bandaranaike D.B."/>
            <person name="Battles P.B."/>
            <person name="Bell A.B."/>
            <person name="Beltran B.B."/>
            <person name="Berhane-Mersha D.B."/>
            <person name="Bess C.B."/>
            <person name="Bickham C.B."/>
            <person name="Bolden T.B."/>
            <person name="Carter K.C."/>
            <person name="Chau D.C."/>
            <person name="Chavez A.C."/>
            <person name="Clerc-Blankenburg K.C."/>
            <person name="Coyle M.C."/>
            <person name="Dao M.D."/>
            <person name="Davila M.L.D."/>
            <person name="Davy-Carroll L.D."/>
            <person name="Denson S.D."/>
            <person name="Dinh H.D."/>
            <person name="Fernandez S.F."/>
            <person name="Fernando P.F."/>
            <person name="Forbes L.F."/>
            <person name="Francis C.F."/>
            <person name="Francisco L.F."/>
            <person name="Fu Q.F."/>
            <person name="Garcia-Iii R.G."/>
            <person name="Garrett T.G."/>
            <person name="Gross S.G."/>
            <person name="Gubbala S.G."/>
            <person name="Hirani K.H."/>
            <person name="Hogues M.H."/>
            <person name="Hollins B.H."/>
            <person name="Jackson L.J."/>
            <person name="Javaid M.J."/>
            <person name="Jhangiani S.J."/>
            <person name="Johnson A.J."/>
            <person name="Johnson B.J."/>
            <person name="Jones J.J."/>
            <person name="Joshi V.J."/>
            <person name="Kalu J.K."/>
            <person name="Khan N.K."/>
            <person name="Korchina V.K."/>
            <person name="Kovar C.K."/>
            <person name="Lago L.L."/>
            <person name="Lara F.L."/>
            <person name="Le T.-K.L."/>
            <person name="Lee S.L."/>
            <person name="Legall-Iii F.L."/>
            <person name="Lemon S.L."/>
            <person name="Liu J.L."/>
            <person name="Liu Y.-S.L."/>
            <person name="Liyanage D.L."/>
            <person name="Lopez J.L."/>
            <person name="Lorensuhewa L.L."/>
            <person name="Mata R.M."/>
            <person name="Mathew T.M."/>
            <person name="Mercado C.M."/>
            <person name="Mercado I.M."/>
            <person name="Morales K.M."/>
            <person name="Morgan M.M."/>
            <person name="Munidasa M.M."/>
            <person name="Ngo D.N."/>
            <person name="Nguyen L.N."/>
            <person name="Nguyen T.N."/>
            <person name="Nguyen N.N."/>
            <person name="Obregon M.O."/>
            <person name="Okwuonu G.O."/>
            <person name="Ongeri F.O."/>
            <person name="Onwere C.O."/>
            <person name="Osifeso I.O."/>
            <person name="Parra A.P."/>
            <person name="Patil S.P."/>
            <person name="Perez A.P."/>
            <person name="Perez Y.P."/>
            <person name="Pham C.P."/>
            <person name="Pu L.-L.P."/>
            <person name="Puazo M.P."/>
            <person name="Quiroz J.Q."/>
            <person name="Rouhana J.R."/>
            <person name="Ruiz M.R."/>
            <person name="Ruiz S.-J.R."/>
            <person name="Saada N.S."/>
            <person name="Santibanez J.S."/>
            <person name="Scheel M.S."/>
            <person name="Schneider B.S."/>
            <person name="Simmons D.S."/>
            <person name="Sisson I.S."/>
            <person name="Tang L.-Y.T."/>
            <person name="Thornton R.T."/>
            <person name="Tisius J.T."/>
            <person name="Toledanes G.T."/>
            <person name="Trejos Z.T."/>
            <person name="Usmani K.U."/>
            <person name="Varghese R.V."/>
            <person name="Vattathil S.V."/>
            <person name="Vee V.V."/>
            <person name="Walker D.W."/>
            <person name="Weissenberger G.W."/>
            <person name="White C.W."/>
            <person name="Williams A.W."/>
            <person name="Woodworth J.W."/>
            <person name="Wright R.W."/>
            <person name="Zhu Y.Z."/>
            <person name="Han Y.H."/>
            <person name="Newsham I.N."/>
            <person name="Nazareth L.N."/>
            <person name="Worley K.W."/>
            <person name="Muzny D.M."/>
            <person name="Rogers J.R."/>
            <person name="Gibbs R.G."/>
        </authorList>
    </citation>
    <scope>NUCLEOTIDE SEQUENCE [LARGE SCALE GENOMIC DNA]</scope>
</reference>